<gene>
    <name evidence="1" type="ordered locus">HBZC1_01940</name>
</gene>
<proteinExistence type="predicted"/>
<sequence>MKGKSMTFKDLKTYLNQWVRLELTDGSVLQGELREIDFKYAQTGIKLRTFESDLDYYIEVEGGVISDLAIVKDVVSWKPIDPPTIIVNQDPPPLSSGSSWMGNGWKWRLWMAQSFMENCKTPHTRMIGMNLLIFAHRMLDTTILHG</sequence>
<reference evidence="1 2" key="1">
    <citation type="journal article" date="2011" name="J. Bacteriol.">
        <title>Genome sequence of Helicobacter bizzozeronii strain CIII-1, an isolate from human gastric mucosa.</title>
        <authorList>
            <person name="Schott T."/>
            <person name="Rossi M."/>
            <person name="Hanninen M.L."/>
        </authorList>
    </citation>
    <scope>NUCLEOTIDE SEQUENCE [LARGE SCALE GENOMIC DNA]</scope>
    <source>
        <strain evidence="1 2">CIII-1</strain>
    </source>
</reference>
<dbReference type="Proteomes" id="UP000008387">
    <property type="component" value="Chromosome"/>
</dbReference>
<dbReference type="KEGG" id="hbi:HBZC1_01940"/>
<evidence type="ECO:0000313" key="2">
    <source>
        <dbReference type="Proteomes" id="UP000008387"/>
    </source>
</evidence>
<name>F8KQ00_HELBC</name>
<organism evidence="1 2">
    <name type="scientific">Helicobacter bizzozeronii (strain CIII-1)</name>
    <dbReference type="NCBI Taxonomy" id="1002804"/>
    <lineage>
        <taxon>Bacteria</taxon>
        <taxon>Pseudomonadati</taxon>
        <taxon>Campylobacterota</taxon>
        <taxon>Epsilonproteobacteria</taxon>
        <taxon>Campylobacterales</taxon>
        <taxon>Helicobacteraceae</taxon>
        <taxon>Helicobacter</taxon>
    </lineage>
</organism>
<evidence type="ECO:0000313" key="1">
    <source>
        <dbReference type="EMBL" id="CCB79180.1"/>
    </source>
</evidence>
<dbReference type="AlphaFoldDB" id="F8KQ00"/>
<protein>
    <submittedName>
        <fullName evidence="1">Uncharacterized protein</fullName>
    </submittedName>
</protein>
<dbReference type="STRING" id="1002804.HBZC1_01940"/>
<accession>F8KQ00</accession>
<keyword evidence="2" id="KW-1185">Reference proteome</keyword>
<dbReference type="EMBL" id="FR871757">
    <property type="protein sequence ID" value="CCB79180.1"/>
    <property type="molecule type" value="Genomic_DNA"/>
</dbReference>
<dbReference type="HOGENOM" id="CLU_1774845_0_0_7"/>